<dbReference type="PRINTS" id="PR01775">
    <property type="entry name" value="GLFROXRDTASE"/>
</dbReference>
<dbReference type="Pfam" id="PF22725">
    <property type="entry name" value="GFO_IDH_MocA_C3"/>
    <property type="match status" value="1"/>
</dbReference>
<keyword evidence="2" id="KW-0560">Oxidoreductase</keyword>
<dbReference type="InterPro" id="IPR006311">
    <property type="entry name" value="TAT_signal"/>
</dbReference>
<protein>
    <submittedName>
        <fullName evidence="5">Gfo/Idh/MocA family protein</fullName>
    </submittedName>
</protein>
<reference evidence="6" key="1">
    <citation type="journal article" date="2019" name="Int. J. Syst. Evol. Microbiol.">
        <title>The Global Catalogue of Microorganisms (GCM) 10K type strain sequencing project: providing services to taxonomists for standard genome sequencing and annotation.</title>
        <authorList>
            <consortium name="The Broad Institute Genomics Platform"/>
            <consortium name="The Broad Institute Genome Sequencing Center for Infectious Disease"/>
            <person name="Wu L."/>
            <person name="Ma J."/>
        </authorList>
    </citation>
    <scope>NUCLEOTIDE SEQUENCE [LARGE SCALE GENOMIC DNA]</scope>
    <source>
        <strain evidence="6">CECT 8531</strain>
    </source>
</reference>
<gene>
    <name evidence="5" type="ORF">ACFOWX_03140</name>
</gene>
<sequence>MPTNQIPTRRQILTGAALLPLALTAGKAAGQTAKGQPLLGKPDLPDPMDARTGWAIVGLGSFGVGQVIPAFADAKKSRLAAFVSGNAEKATMLGQRYDVPNIYDYNNFDNIADNPDISCVYIVLPVGLHAEYTIRALRAGKHVLCEKPMASSPAECEAMIAAAKAADKQLGVAYRVYFEPANIEAQRRIAAGEIGTIRHVQCDHGFDANPQAWPPHKWRLEKLLGGGGSMYDIGIYGLNTSLMMMPNDRPVAASAVYVYPRDDPRFAEVEGGIDWRVTMESGANISGSSSYCYSPYVSRQRYFGDKASIEMMPATTYYDNDLIIEGAGPRRHIGTAPAIQQFAAQVDGFSEAARNGQPHRTPGEMGLRDMRIIAALYESADKGGVPVKL</sequence>
<evidence type="ECO:0000259" key="3">
    <source>
        <dbReference type="Pfam" id="PF01408"/>
    </source>
</evidence>
<dbReference type="PANTHER" id="PTHR22604:SF105">
    <property type="entry name" value="TRANS-1,2-DIHYDROBENZENE-1,2-DIOL DEHYDROGENASE"/>
    <property type="match status" value="1"/>
</dbReference>
<evidence type="ECO:0000313" key="5">
    <source>
        <dbReference type="EMBL" id="MFC4291404.1"/>
    </source>
</evidence>
<dbReference type="Proteomes" id="UP001595887">
    <property type="component" value="Unassembled WGS sequence"/>
</dbReference>
<dbReference type="SUPFAM" id="SSF51735">
    <property type="entry name" value="NAD(P)-binding Rossmann-fold domains"/>
    <property type="match status" value="1"/>
</dbReference>
<proteinExistence type="inferred from homology"/>
<dbReference type="Pfam" id="PF01408">
    <property type="entry name" value="GFO_IDH_MocA"/>
    <property type="match status" value="1"/>
</dbReference>
<name>A0ABV8REN2_9SPHN</name>
<dbReference type="SUPFAM" id="SSF55347">
    <property type="entry name" value="Glyceraldehyde-3-phosphate dehydrogenase-like, C-terminal domain"/>
    <property type="match status" value="1"/>
</dbReference>
<dbReference type="PROSITE" id="PS51318">
    <property type="entry name" value="TAT"/>
    <property type="match status" value="1"/>
</dbReference>
<dbReference type="InterPro" id="IPR000683">
    <property type="entry name" value="Gfo/Idh/MocA-like_OxRdtase_N"/>
</dbReference>
<evidence type="ECO:0000313" key="6">
    <source>
        <dbReference type="Proteomes" id="UP001595887"/>
    </source>
</evidence>
<dbReference type="InterPro" id="IPR055170">
    <property type="entry name" value="GFO_IDH_MocA-like_dom"/>
</dbReference>
<feature type="domain" description="Gfo/Idh/MocA-like oxidoreductase N-terminal" evidence="3">
    <location>
        <begin position="54"/>
        <end position="174"/>
    </location>
</feature>
<organism evidence="5 6">
    <name type="scientific">Sphingorhabdus arenilitoris</name>
    <dbReference type="NCBI Taxonomy" id="1490041"/>
    <lineage>
        <taxon>Bacteria</taxon>
        <taxon>Pseudomonadati</taxon>
        <taxon>Pseudomonadota</taxon>
        <taxon>Alphaproteobacteria</taxon>
        <taxon>Sphingomonadales</taxon>
        <taxon>Sphingomonadaceae</taxon>
        <taxon>Sphingorhabdus</taxon>
    </lineage>
</organism>
<dbReference type="RefSeq" id="WP_381421217.1">
    <property type="nucleotide sequence ID" value="NZ_JBHSDH010000011.1"/>
</dbReference>
<dbReference type="Gene3D" id="3.30.360.10">
    <property type="entry name" value="Dihydrodipicolinate Reductase, domain 2"/>
    <property type="match status" value="1"/>
</dbReference>
<feature type="domain" description="GFO/IDH/MocA-like oxidoreductase" evidence="4">
    <location>
        <begin position="184"/>
        <end position="310"/>
    </location>
</feature>
<evidence type="ECO:0000256" key="1">
    <source>
        <dbReference type="ARBA" id="ARBA00010928"/>
    </source>
</evidence>
<dbReference type="Gene3D" id="3.40.50.720">
    <property type="entry name" value="NAD(P)-binding Rossmann-like Domain"/>
    <property type="match status" value="1"/>
</dbReference>
<accession>A0ABV8REN2</accession>
<evidence type="ECO:0000256" key="2">
    <source>
        <dbReference type="ARBA" id="ARBA00023002"/>
    </source>
</evidence>
<dbReference type="InterPro" id="IPR050984">
    <property type="entry name" value="Gfo/Idh/MocA_domain"/>
</dbReference>
<comment type="caution">
    <text evidence="5">The sequence shown here is derived from an EMBL/GenBank/DDBJ whole genome shotgun (WGS) entry which is preliminary data.</text>
</comment>
<dbReference type="InterPro" id="IPR008354">
    <property type="entry name" value="Glc-Fru_OxRdtase_bac"/>
</dbReference>
<comment type="similarity">
    <text evidence="1">Belongs to the Gfo/Idh/MocA family.</text>
</comment>
<dbReference type="InterPro" id="IPR036291">
    <property type="entry name" value="NAD(P)-bd_dom_sf"/>
</dbReference>
<evidence type="ECO:0000259" key="4">
    <source>
        <dbReference type="Pfam" id="PF22725"/>
    </source>
</evidence>
<keyword evidence="6" id="KW-1185">Reference proteome</keyword>
<dbReference type="EMBL" id="JBHSDH010000011">
    <property type="protein sequence ID" value="MFC4291404.1"/>
    <property type="molecule type" value="Genomic_DNA"/>
</dbReference>
<dbReference type="PANTHER" id="PTHR22604">
    <property type="entry name" value="OXIDOREDUCTASES"/>
    <property type="match status" value="1"/>
</dbReference>